<keyword evidence="2" id="KW-0560">Oxidoreductase</keyword>
<comment type="caution">
    <text evidence="5">The sequence shown here is derived from an EMBL/GenBank/DDBJ whole genome shotgun (WGS) entry which is preliminary data.</text>
</comment>
<dbReference type="Pfam" id="PF00106">
    <property type="entry name" value="adh_short"/>
    <property type="match status" value="1"/>
</dbReference>
<sequence>MQLSSSTVALVTGGGSGLGGATTRRLVADGATVVIVDLEGSTAPALVEELDGQRSGSAVFVAADVRDEAQVQAAVDRATSLGELRVAVNCAGVATPGRVVGRGGPLSLETFKTVIDINLVGSFNVLRLTAAAMLANEPVDGDRGVIVNTASIAAFDGQIGQAAYAASKGGIVGLTLSAARDLADKAIRVMTIAPGTFETPMLAGLPGEVKEVLEKQVPHPSRLGRPEEYASLVRHIVDNPMLNGEVIRLDGALRMPPR</sequence>
<dbReference type="PANTHER" id="PTHR43658">
    <property type="entry name" value="SHORT-CHAIN DEHYDROGENASE/REDUCTASE"/>
    <property type="match status" value="1"/>
</dbReference>
<proteinExistence type="inferred from homology"/>
<keyword evidence="6" id="KW-1185">Reference proteome</keyword>
<evidence type="ECO:0000313" key="5">
    <source>
        <dbReference type="EMBL" id="TQM61905.1"/>
    </source>
</evidence>
<dbReference type="InterPro" id="IPR002347">
    <property type="entry name" value="SDR_fam"/>
</dbReference>
<dbReference type="RefSeq" id="WP_141843862.1">
    <property type="nucleotide sequence ID" value="NZ_VFPM01000002.1"/>
</dbReference>
<reference evidence="5 6" key="1">
    <citation type="submission" date="2019-06" db="EMBL/GenBank/DDBJ databases">
        <title>Genome sequencing of plant associated microbes to promote plant fitness in Sorghum bicolor and Oryza sativa.</title>
        <authorList>
            <person name="Coleman-Derr D."/>
        </authorList>
    </citation>
    <scope>NUCLEOTIDE SEQUENCE [LARGE SCALE GENOMIC DNA]</scope>
    <source>
        <strain evidence="5 6">KV-663</strain>
    </source>
</reference>
<dbReference type="PANTHER" id="PTHR43658:SF8">
    <property type="entry name" value="17-BETA-HYDROXYSTEROID DEHYDROGENASE 14-RELATED"/>
    <property type="match status" value="1"/>
</dbReference>
<evidence type="ECO:0000256" key="2">
    <source>
        <dbReference type="ARBA" id="ARBA00023002"/>
    </source>
</evidence>
<evidence type="ECO:0000256" key="1">
    <source>
        <dbReference type="ARBA" id="ARBA00006484"/>
    </source>
</evidence>
<dbReference type="Proteomes" id="UP000316747">
    <property type="component" value="Unassembled WGS sequence"/>
</dbReference>
<accession>A0A543HU97</accession>
<protein>
    <submittedName>
        <fullName evidence="5">NAD(P)-dependent dehydrogenase (Short-subunit alcohol dehydrogenase family)</fullName>
    </submittedName>
</protein>
<gene>
    <name evidence="5" type="ORF">FBY41_1926</name>
</gene>
<evidence type="ECO:0000313" key="6">
    <source>
        <dbReference type="Proteomes" id="UP000316747"/>
    </source>
</evidence>
<dbReference type="FunFam" id="3.40.50.720:FF:000215">
    <property type="entry name" value="3-hydroxyacyl-CoA dehydrogenase type-2"/>
    <property type="match status" value="1"/>
</dbReference>
<dbReference type="PRINTS" id="PR00080">
    <property type="entry name" value="SDRFAMILY"/>
</dbReference>
<evidence type="ECO:0000259" key="4">
    <source>
        <dbReference type="SMART" id="SM00822"/>
    </source>
</evidence>
<dbReference type="EMBL" id="VFPM01000002">
    <property type="protein sequence ID" value="TQM61905.1"/>
    <property type="molecule type" value="Genomic_DNA"/>
</dbReference>
<dbReference type="InterPro" id="IPR020904">
    <property type="entry name" value="Sc_DH/Rdtase_CS"/>
</dbReference>
<comment type="similarity">
    <text evidence="1 3">Belongs to the short-chain dehydrogenases/reductases (SDR) family.</text>
</comment>
<dbReference type="InterPro" id="IPR057326">
    <property type="entry name" value="KR_dom"/>
</dbReference>
<dbReference type="SUPFAM" id="SSF51735">
    <property type="entry name" value="NAD(P)-binding Rossmann-fold domains"/>
    <property type="match status" value="1"/>
</dbReference>
<organism evidence="5 6">
    <name type="scientific">Humibacillus xanthopallidus</name>
    <dbReference type="NCBI Taxonomy" id="412689"/>
    <lineage>
        <taxon>Bacteria</taxon>
        <taxon>Bacillati</taxon>
        <taxon>Actinomycetota</taxon>
        <taxon>Actinomycetes</taxon>
        <taxon>Micrococcales</taxon>
        <taxon>Intrasporangiaceae</taxon>
        <taxon>Humibacillus</taxon>
    </lineage>
</organism>
<dbReference type="InterPro" id="IPR036291">
    <property type="entry name" value="NAD(P)-bd_dom_sf"/>
</dbReference>
<dbReference type="SMART" id="SM00822">
    <property type="entry name" value="PKS_KR"/>
    <property type="match status" value="1"/>
</dbReference>
<evidence type="ECO:0000256" key="3">
    <source>
        <dbReference type="RuleBase" id="RU000363"/>
    </source>
</evidence>
<name>A0A543HU97_9MICO</name>
<dbReference type="OrthoDB" id="9795647at2"/>
<dbReference type="AlphaFoldDB" id="A0A543HU97"/>
<dbReference type="PROSITE" id="PS00061">
    <property type="entry name" value="ADH_SHORT"/>
    <property type="match status" value="1"/>
</dbReference>
<dbReference type="Gene3D" id="3.40.50.720">
    <property type="entry name" value="NAD(P)-binding Rossmann-like Domain"/>
    <property type="match status" value="1"/>
</dbReference>
<dbReference type="PRINTS" id="PR00081">
    <property type="entry name" value="GDHRDH"/>
</dbReference>
<feature type="domain" description="Ketoreductase" evidence="4">
    <location>
        <begin position="7"/>
        <end position="195"/>
    </location>
</feature>
<dbReference type="GO" id="GO:0016491">
    <property type="term" value="F:oxidoreductase activity"/>
    <property type="evidence" value="ECO:0007669"/>
    <property type="project" value="UniProtKB-KW"/>
</dbReference>